<dbReference type="RefSeq" id="WP_119216452.1">
    <property type="nucleotide sequence ID" value="NZ_BAABZJ010000001.1"/>
</dbReference>
<dbReference type="AlphaFoldDB" id="A0A3R6FQR3"/>
<dbReference type="Pfam" id="PF04773">
    <property type="entry name" value="FecR"/>
    <property type="match status" value="1"/>
</dbReference>
<protein>
    <submittedName>
        <fullName evidence="3">DUF4974 domain-containing protein</fullName>
    </submittedName>
</protein>
<feature type="domain" description="Protein FecR C-terminal" evidence="2">
    <location>
        <begin position="256"/>
        <end position="323"/>
    </location>
</feature>
<dbReference type="Pfam" id="PF16344">
    <property type="entry name" value="FecR_C"/>
    <property type="match status" value="1"/>
</dbReference>
<dbReference type="GO" id="GO:0016989">
    <property type="term" value="F:sigma factor antagonist activity"/>
    <property type="evidence" value="ECO:0007669"/>
    <property type="project" value="TreeGrafter"/>
</dbReference>
<evidence type="ECO:0000313" key="3">
    <source>
        <dbReference type="EMBL" id="RHC88949.1"/>
    </source>
</evidence>
<dbReference type="InterPro" id="IPR032508">
    <property type="entry name" value="FecR_C"/>
</dbReference>
<dbReference type="Gene3D" id="2.60.120.1440">
    <property type="match status" value="1"/>
</dbReference>
<gene>
    <name evidence="3" type="ORF">DW828_03185</name>
</gene>
<reference evidence="3 4" key="1">
    <citation type="submission" date="2018-08" db="EMBL/GenBank/DDBJ databases">
        <title>A genome reference for cultivated species of the human gut microbiota.</title>
        <authorList>
            <person name="Zou Y."/>
            <person name="Xue W."/>
            <person name="Luo G."/>
        </authorList>
    </citation>
    <scope>NUCLEOTIDE SEQUENCE [LARGE SCALE GENOMIC DNA]</scope>
    <source>
        <strain evidence="3 4">AM34-17</strain>
    </source>
</reference>
<evidence type="ECO:0000259" key="2">
    <source>
        <dbReference type="Pfam" id="PF16344"/>
    </source>
</evidence>
<evidence type="ECO:0000313" key="4">
    <source>
        <dbReference type="Proteomes" id="UP000286260"/>
    </source>
</evidence>
<dbReference type="InterPro" id="IPR006860">
    <property type="entry name" value="FecR"/>
</dbReference>
<proteinExistence type="predicted"/>
<comment type="caution">
    <text evidence="3">The sequence shown here is derived from an EMBL/GenBank/DDBJ whole genome shotgun (WGS) entry which is preliminary data.</text>
</comment>
<dbReference type="FunFam" id="2.60.120.1440:FF:000001">
    <property type="entry name" value="Putative anti-sigma factor"/>
    <property type="match status" value="1"/>
</dbReference>
<organism evidence="3 4">
    <name type="scientific">Parabacteroides merdae</name>
    <dbReference type="NCBI Taxonomy" id="46503"/>
    <lineage>
        <taxon>Bacteria</taxon>
        <taxon>Pseudomonadati</taxon>
        <taxon>Bacteroidota</taxon>
        <taxon>Bacteroidia</taxon>
        <taxon>Bacteroidales</taxon>
        <taxon>Tannerellaceae</taxon>
        <taxon>Parabacteroides</taxon>
    </lineage>
</organism>
<dbReference type="PANTHER" id="PTHR30273">
    <property type="entry name" value="PERIPLASMIC SIGNAL SENSOR AND SIGMA FACTOR ACTIVATOR FECR-RELATED"/>
    <property type="match status" value="1"/>
</dbReference>
<evidence type="ECO:0000259" key="1">
    <source>
        <dbReference type="Pfam" id="PF04773"/>
    </source>
</evidence>
<accession>A0A3R6FQR3</accession>
<dbReference type="Proteomes" id="UP000286260">
    <property type="component" value="Unassembled WGS sequence"/>
</dbReference>
<dbReference type="InterPro" id="IPR012373">
    <property type="entry name" value="Ferrdict_sens_TM"/>
</dbReference>
<dbReference type="PIRSF" id="PIRSF018266">
    <property type="entry name" value="FecR"/>
    <property type="match status" value="1"/>
</dbReference>
<dbReference type="EMBL" id="QSII01000003">
    <property type="protein sequence ID" value="RHC88949.1"/>
    <property type="molecule type" value="Genomic_DNA"/>
</dbReference>
<dbReference type="PANTHER" id="PTHR30273:SF2">
    <property type="entry name" value="PROTEIN FECR"/>
    <property type="match status" value="1"/>
</dbReference>
<sequence>MNERIHKYFYEELSTEERLSLLRDVEASEELKKEFVEYQNLYALLNLGHQVQDKTIGKQKYDCFILQKQHSVMWKRWTRRIGYAAAILILVVSTSILTYWYTQPEQAEFLSENVMNTLYTPAGQRAQLVLQDGTEVWLNAKSKLIYPARFTDDKRNVTIEGEAFFKVAKDPSRPFIVSTHDVDMEVLGTQFNVCSYPATGYVQTSLLEGSVRVFFRNKESDGIILEPDQQVTVSNGKMKVEPIRLKAHFLWLDGIYAFENEPLINILEKMELYYDVKIVVKDTSLFKDTYTGKFRQRDSLDDVFRVLQQIRKFKVEKDTERNIVTLK</sequence>
<dbReference type="Gene3D" id="3.55.50.30">
    <property type="match status" value="1"/>
</dbReference>
<name>A0A3R6FQR3_9BACT</name>
<feature type="domain" description="FecR protein" evidence="1">
    <location>
        <begin position="117"/>
        <end position="212"/>
    </location>
</feature>